<name>A0ABS1TD96_9CLOT</name>
<comment type="caution">
    <text evidence="2">The sequence shown here is derived from an EMBL/GenBank/DDBJ whole genome shotgun (WGS) entry which is preliminary data.</text>
</comment>
<dbReference type="RefSeq" id="WP_202749512.1">
    <property type="nucleotide sequence ID" value="NZ_JAESWC010000008.1"/>
</dbReference>
<organism evidence="2 3">
    <name type="scientific">Clostridium rhizosphaerae</name>
    <dbReference type="NCBI Taxonomy" id="2803861"/>
    <lineage>
        <taxon>Bacteria</taxon>
        <taxon>Bacillati</taxon>
        <taxon>Bacillota</taxon>
        <taxon>Clostridia</taxon>
        <taxon>Eubacteriales</taxon>
        <taxon>Clostridiaceae</taxon>
        <taxon>Clostridium</taxon>
    </lineage>
</organism>
<dbReference type="NCBIfam" id="NF040909">
    <property type="entry name" value="OadG_rel_small"/>
    <property type="match status" value="1"/>
</dbReference>
<gene>
    <name evidence="2" type="ORF">JK636_13415</name>
</gene>
<accession>A0ABS1TD96</accession>
<dbReference type="EMBL" id="JAESWC010000008">
    <property type="protein sequence ID" value="MBL4936757.1"/>
    <property type="molecule type" value="Genomic_DNA"/>
</dbReference>
<evidence type="ECO:0000313" key="2">
    <source>
        <dbReference type="EMBL" id="MBL4936757.1"/>
    </source>
</evidence>
<keyword evidence="1" id="KW-1133">Transmembrane helix</keyword>
<protein>
    <recommendedName>
        <fullName evidence="4">Oxaloacetate decarboxylase, gamma chain</fullName>
    </recommendedName>
</protein>
<feature type="transmembrane region" description="Helical" evidence="1">
    <location>
        <begin position="12"/>
        <end position="38"/>
    </location>
</feature>
<reference evidence="2 3" key="1">
    <citation type="submission" date="2021-01" db="EMBL/GenBank/DDBJ databases">
        <title>Genome public.</title>
        <authorList>
            <person name="Liu C."/>
            <person name="Sun Q."/>
        </authorList>
    </citation>
    <scope>NUCLEOTIDE SEQUENCE [LARGE SCALE GENOMIC DNA]</scope>
    <source>
        <strain evidence="2 3">YIM B02515</strain>
    </source>
</reference>
<sequence length="45" mass="5176">MSAEVYKNFIDALFVMLKGMGGIFIVLIAIYCSIKFLVKMFPEKR</sequence>
<keyword evidence="1" id="KW-0472">Membrane</keyword>
<proteinExistence type="predicted"/>
<keyword evidence="3" id="KW-1185">Reference proteome</keyword>
<dbReference type="Proteomes" id="UP000632377">
    <property type="component" value="Unassembled WGS sequence"/>
</dbReference>
<keyword evidence="1" id="KW-0812">Transmembrane</keyword>
<evidence type="ECO:0008006" key="4">
    <source>
        <dbReference type="Google" id="ProtNLM"/>
    </source>
</evidence>
<evidence type="ECO:0000256" key="1">
    <source>
        <dbReference type="SAM" id="Phobius"/>
    </source>
</evidence>
<evidence type="ECO:0000313" key="3">
    <source>
        <dbReference type="Proteomes" id="UP000632377"/>
    </source>
</evidence>